<protein>
    <submittedName>
        <fullName evidence="2">Uncharacterized protein</fullName>
    </submittedName>
</protein>
<organism evidence="2 3">
    <name type="scientific">Boletus edulis BED1</name>
    <dbReference type="NCBI Taxonomy" id="1328754"/>
    <lineage>
        <taxon>Eukaryota</taxon>
        <taxon>Fungi</taxon>
        <taxon>Dikarya</taxon>
        <taxon>Basidiomycota</taxon>
        <taxon>Agaricomycotina</taxon>
        <taxon>Agaricomycetes</taxon>
        <taxon>Agaricomycetidae</taxon>
        <taxon>Boletales</taxon>
        <taxon>Boletineae</taxon>
        <taxon>Boletaceae</taxon>
        <taxon>Boletoideae</taxon>
        <taxon>Boletus</taxon>
    </lineage>
</organism>
<evidence type="ECO:0000313" key="2">
    <source>
        <dbReference type="EMBL" id="KAF8418370.1"/>
    </source>
</evidence>
<reference evidence="2" key="1">
    <citation type="submission" date="2019-10" db="EMBL/GenBank/DDBJ databases">
        <authorList>
            <consortium name="DOE Joint Genome Institute"/>
            <person name="Kuo A."/>
            <person name="Miyauchi S."/>
            <person name="Kiss E."/>
            <person name="Drula E."/>
            <person name="Kohler A."/>
            <person name="Sanchez-Garcia M."/>
            <person name="Andreopoulos B."/>
            <person name="Barry K.W."/>
            <person name="Bonito G."/>
            <person name="Buee M."/>
            <person name="Carver A."/>
            <person name="Chen C."/>
            <person name="Cichocki N."/>
            <person name="Clum A."/>
            <person name="Culley D."/>
            <person name="Crous P.W."/>
            <person name="Fauchery L."/>
            <person name="Girlanda M."/>
            <person name="Hayes R."/>
            <person name="Keri Z."/>
            <person name="LaButti K."/>
            <person name="Lipzen A."/>
            <person name="Lombard V."/>
            <person name="Magnuson J."/>
            <person name="Maillard F."/>
            <person name="Morin E."/>
            <person name="Murat C."/>
            <person name="Nolan M."/>
            <person name="Ohm R."/>
            <person name="Pangilinan J."/>
            <person name="Pereira M."/>
            <person name="Perotto S."/>
            <person name="Peter M."/>
            <person name="Riley R."/>
            <person name="Sitrit Y."/>
            <person name="Stielow B."/>
            <person name="Szollosi G."/>
            <person name="Zifcakova L."/>
            <person name="Stursova M."/>
            <person name="Spatafora J.W."/>
            <person name="Tedersoo L."/>
            <person name="Vaario L.-M."/>
            <person name="Yamada A."/>
            <person name="Yan M."/>
            <person name="Wang P."/>
            <person name="Xu J."/>
            <person name="Bruns T."/>
            <person name="Baldrian P."/>
            <person name="Vilgalys R."/>
            <person name="Henrissat B."/>
            <person name="Grigoriev I.V."/>
            <person name="Hibbett D."/>
            <person name="Nagy L.G."/>
            <person name="Martin F.M."/>
        </authorList>
    </citation>
    <scope>NUCLEOTIDE SEQUENCE</scope>
    <source>
        <strain evidence="2">BED1</strain>
    </source>
</reference>
<comment type="caution">
    <text evidence="2">The sequence shown here is derived from an EMBL/GenBank/DDBJ whole genome shotgun (WGS) entry which is preliminary data.</text>
</comment>
<accession>A0AAD4BCS1</accession>
<reference evidence="2" key="2">
    <citation type="journal article" date="2020" name="Nat. Commun.">
        <title>Large-scale genome sequencing of mycorrhizal fungi provides insights into the early evolution of symbiotic traits.</title>
        <authorList>
            <person name="Miyauchi S."/>
            <person name="Kiss E."/>
            <person name="Kuo A."/>
            <person name="Drula E."/>
            <person name="Kohler A."/>
            <person name="Sanchez-Garcia M."/>
            <person name="Morin E."/>
            <person name="Andreopoulos B."/>
            <person name="Barry K.W."/>
            <person name="Bonito G."/>
            <person name="Buee M."/>
            <person name="Carver A."/>
            <person name="Chen C."/>
            <person name="Cichocki N."/>
            <person name="Clum A."/>
            <person name="Culley D."/>
            <person name="Crous P.W."/>
            <person name="Fauchery L."/>
            <person name="Girlanda M."/>
            <person name="Hayes R.D."/>
            <person name="Keri Z."/>
            <person name="LaButti K."/>
            <person name="Lipzen A."/>
            <person name="Lombard V."/>
            <person name="Magnuson J."/>
            <person name="Maillard F."/>
            <person name="Murat C."/>
            <person name="Nolan M."/>
            <person name="Ohm R.A."/>
            <person name="Pangilinan J."/>
            <person name="Pereira M.F."/>
            <person name="Perotto S."/>
            <person name="Peter M."/>
            <person name="Pfister S."/>
            <person name="Riley R."/>
            <person name="Sitrit Y."/>
            <person name="Stielow J.B."/>
            <person name="Szollosi G."/>
            <person name="Zifcakova L."/>
            <person name="Stursova M."/>
            <person name="Spatafora J.W."/>
            <person name="Tedersoo L."/>
            <person name="Vaario L.M."/>
            <person name="Yamada A."/>
            <person name="Yan M."/>
            <person name="Wang P."/>
            <person name="Xu J."/>
            <person name="Bruns T."/>
            <person name="Baldrian P."/>
            <person name="Vilgalys R."/>
            <person name="Dunand C."/>
            <person name="Henrissat B."/>
            <person name="Grigoriev I.V."/>
            <person name="Hibbett D."/>
            <person name="Nagy L.G."/>
            <person name="Martin F.M."/>
        </authorList>
    </citation>
    <scope>NUCLEOTIDE SEQUENCE</scope>
    <source>
        <strain evidence="2">BED1</strain>
    </source>
</reference>
<dbReference type="EMBL" id="WHUW01000200">
    <property type="protein sequence ID" value="KAF8418370.1"/>
    <property type="molecule type" value="Genomic_DNA"/>
</dbReference>
<keyword evidence="3" id="KW-1185">Reference proteome</keyword>
<name>A0AAD4BCS1_BOLED</name>
<evidence type="ECO:0000313" key="3">
    <source>
        <dbReference type="Proteomes" id="UP001194468"/>
    </source>
</evidence>
<evidence type="ECO:0000256" key="1">
    <source>
        <dbReference type="SAM" id="MobiDB-lite"/>
    </source>
</evidence>
<feature type="compositionally biased region" description="Basic and acidic residues" evidence="1">
    <location>
        <begin position="58"/>
        <end position="77"/>
    </location>
</feature>
<dbReference type="Proteomes" id="UP001194468">
    <property type="component" value="Unassembled WGS sequence"/>
</dbReference>
<dbReference type="AlphaFoldDB" id="A0AAD4BCS1"/>
<sequence length="77" mass="8490">MINVCCTILLLNECLDCGCFSFERRGVMIIYFSSIDGGSAAEEARVQARNPGGVQYSRAHESRPRDDSATARWDEGS</sequence>
<feature type="region of interest" description="Disordered" evidence="1">
    <location>
        <begin position="51"/>
        <end position="77"/>
    </location>
</feature>
<proteinExistence type="predicted"/>
<gene>
    <name evidence="2" type="ORF">L210DRAFT_3579513</name>
</gene>